<accession>A0A2H0YVW0</accession>
<proteinExistence type="predicted"/>
<evidence type="ECO:0000313" key="1">
    <source>
        <dbReference type="EMBL" id="PIS42634.1"/>
    </source>
</evidence>
<dbReference type="Proteomes" id="UP000231542">
    <property type="component" value="Unassembled WGS sequence"/>
</dbReference>
<organism evidence="1 2">
    <name type="scientific">Candidatus Kerfeldbacteria bacterium CG08_land_8_20_14_0_20_40_16</name>
    <dbReference type="NCBI Taxonomy" id="2014244"/>
    <lineage>
        <taxon>Bacteria</taxon>
        <taxon>Candidatus Kerfeldiibacteriota</taxon>
    </lineage>
</organism>
<dbReference type="EMBL" id="PEXU01000030">
    <property type="protein sequence ID" value="PIS42634.1"/>
    <property type="molecule type" value="Genomic_DNA"/>
</dbReference>
<comment type="caution">
    <text evidence="1">The sequence shown here is derived from an EMBL/GenBank/DDBJ whole genome shotgun (WGS) entry which is preliminary data.</text>
</comment>
<protein>
    <recommendedName>
        <fullName evidence="3">30S ribosomal protein S21</fullName>
    </recommendedName>
</protein>
<evidence type="ECO:0000313" key="2">
    <source>
        <dbReference type="Proteomes" id="UP000231542"/>
    </source>
</evidence>
<sequence length="90" mass="10974">MKNVVEVKKKDGETIESLIRRFSKRVQQSGVLIRAKKSRFREEAKNRREQRVDAIRRHKIREKKDYLRKIGKLDDFENTKFKTSRSRQNR</sequence>
<evidence type="ECO:0008006" key="3">
    <source>
        <dbReference type="Google" id="ProtNLM"/>
    </source>
</evidence>
<gene>
    <name evidence="1" type="ORF">COT24_02445</name>
</gene>
<reference evidence="1 2" key="1">
    <citation type="submission" date="2017-09" db="EMBL/GenBank/DDBJ databases">
        <title>Depth-based differentiation of microbial function through sediment-hosted aquifers and enrichment of novel symbionts in the deep terrestrial subsurface.</title>
        <authorList>
            <person name="Probst A.J."/>
            <person name="Ladd B."/>
            <person name="Jarett J.K."/>
            <person name="Geller-Mcgrath D.E."/>
            <person name="Sieber C.M."/>
            <person name="Emerson J.B."/>
            <person name="Anantharaman K."/>
            <person name="Thomas B.C."/>
            <person name="Malmstrom R."/>
            <person name="Stieglmeier M."/>
            <person name="Klingl A."/>
            <person name="Woyke T."/>
            <person name="Ryan C.M."/>
            <person name="Banfield J.F."/>
        </authorList>
    </citation>
    <scope>NUCLEOTIDE SEQUENCE [LARGE SCALE GENOMIC DNA]</scope>
    <source>
        <strain evidence="1">CG08_land_8_20_14_0_20_40_16</strain>
    </source>
</reference>
<dbReference type="AlphaFoldDB" id="A0A2H0YVW0"/>
<name>A0A2H0YVW0_9BACT</name>